<evidence type="ECO:0000256" key="1">
    <source>
        <dbReference type="SAM" id="Phobius"/>
    </source>
</evidence>
<evidence type="ECO:0000313" key="2">
    <source>
        <dbReference type="EMBL" id="GGE32350.1"/>
    </source>
</evidence>
<feature type="transmembrane region" description="Helical" evidence="1">
    <location>
        <begin position="198"/>
        <end position="223"/>
    </location>
</feature>
<keyword evidence="1" id="KW-0812">Transmembrane</keyword>
<gene>
    <name evidence="2" type="primary">yhcI</name>
    <name evidence="2" type="ORF">GCM10011391_08780</name>
</gene>
<feature type="transmembrane region" description="Helical" evidence="1">
    <location>
        <begin position="157"/>
        <end position="178"/>
    </location>
</feature>
<proteinExistence type="predicted"/>
<keyword evidence="1" id="KW-1133">Transmembrane helix</keyword>
<accession>A0A8J2YFY2</accession>
<evidence type="ECO:0008006" key="4">
    <source>
        <dbReference type="Google" id="ProtNLM"/>
    </source>
</evidence>
<dbReference type="RefSeq" id="WP_188689671.1">
    <property type="nucleotide sequence ID" value="NZ_BMIR01000002.1"/>
</dbReference>
<dbReference type="EMBL" id="BMIR01000002">
    <property type="protein sequence ID" value="GGE32350.1"/>
    <property type="molecule type" value="Genomic_DNA"/>
</dbReference>
<feature type="transmembrane region" description="Helical" evidence="1">
    <location>
        <begin position="110"/>
        <end position="136"/>
    </location>
</feature>
<keyword evidence="1" id="KW-0472">Membrane</keyword>
<dbReference type="GO" id="GO:0005886">
    <property type="term" value="C:plasma membrane"/>
    <property type="evidence" value="ECO:0007669"/>
    <property type="project" value="UniProtKB-SubCell"/>
</dbReference>
<dbReference type="PANTHER" id="PTHR37305:SF1">
    <property type="entry name" value="MEMBRANE PROTEIN"/>
    <property type="match status" value="1"/>
</dbReference>
<dbReference type="AlphaFoldDB" id="A0A8J2YFY2"/>
<dbReference type="Proteomes" id="UP000628775">
    <property type="component" value="Unassembled WGS sequence"/>
</dbReference>
<reference evidence="2" key="1">
    <citation type="journal article" date="2014" name="Int. J. Syst. Evol. Microbiol.">
        <title>Complete genome sequence of Corynebacterium casei LMG S-19264T (=DSM 44701T), isolated from a smear-ripened cheese.</title>
        <authorList>
            <consortium name="US DOE Joint Genome Institute (JGI-PGF)"/>
            <person name="Walter F."/>
            <person name="Albersmeier A."/>
            <person name="Kalinowski J."/>
            <person name="Ruckert C."/>
        </authorList>
    </citation>
    <scope>NUCLEOTIDE SEQUENCE</scope>
    <source>
        <strain evidence="2">CGMCC 1.15371</strain>
    </source>
</reference>
<dbReference type="Pfam" id="PF12679">
    <property type="entry name" value="ABC2_membrane_2"/>
    <property type="match status" value="1"/>
</dbReference>
<organism evidence="2 3">
    <name type="scientific">Pullulanibacillus camelliae</name>
    <dbReference type="NCBI Taxonomy" id="1707096"/>
    <lineage>
        <taxon>Bacteria</taxon>
        <taxon>Bacillati</taxon>
        <taxon>Bacillota</taxon>
        <taxon>Bacilli</taxon>
        <taxon>Bacillales</taxon>
        <taxon>Sporolactobacillaceae</taxon>
        <taxon>Pullulanibacillus</taxon>
    </lineage>
</organism>
<keyword evidence="3" id="KW-1185">Reference proteome</keyword>
<name>A0A8J2YFY2_9BACL</name>
<comment type="caution">
    <text evidence="2">The sequence shown here is derived from an EMBL/GenBank/DDBJ whole genome shotgun (WGS) entry which is preliminary data.</text>
</comment>
<dbReference type="GO" id="GO:0140359">
    <property type="term" value="F:ABC-type transporter activity"/>
    <property type="evidence" value="ECO:0007669"/>
    <property type="project" value="InterPro"/>
</dbReference>
<evidence type="ECO:0000313" key="3">
    <source>
        <dbReference type="Proteomes" id="UP000628775"/>
    </source>
</evidence>
<feature type="transmembrane region" description="Helical" evidence="1">
    <location>
        <begin position="21"/>
        <end position="38"/>
    </location>
</feature>
<protein>
    <recommendedName>
        <fullName evidence="4">ABC transporter permease</fullName>
    </recommendedName>
</protein>
<dbReference type="PANTHER" id="PTHR37305">
    <property type="entry name" value="INTEGRAL MEMBRANE PROTEIN-RELATED"/>
    <property type="match status" value="1"/>
</dbReference>
<sequence>MFKFLKLVQNENMKSFRRFSTLVMFIMLLCALVFIGVVNKHYETHDSNKTWQQQLQAENHDLQKQFKANPDEHTKEALAINTYRLDHALKPTDSTSFWGSVKDAVNGMQFVMIFAIIIAGGIVSSEFGSGTIKLLLTRPVSRSTILLSKYVSTLFTLLVFGVACFVFSCLIAAALFGFDGLSSPYLFYSEGAVHEGSMLLHIFGLYGLQMVPAIMFVTVAFLISTVFRNTALAIGLSIFGLMAGSLVLQFLARFGWSKYVLFANLDWSPYFNGNGPFQKGMTLGFSATVLAVYYLLFIAFTWIIFKKRDVAA</sequence>
<feature type="transmembrane region" description="Helical" evidence="1">
    <location>
        <begin position="283"/>
        <end position="305"/>
    </location>
</feature>
<feature type="transmembrane region" description="Helical" evidence="1">
    <location>
        <begin position="230"/>
        <end position="252"/>
    </location>
</feature>
<reference evidence="2" key="2">
    <citation type="submission" date="2020-09" db="EMBL/GenBank/DDBJ databases">
        <authorList>
            <person name="Sun Q."/>
            <person name="Zhou Y."/>
        </authorList>
    </citation>
    <scope>NUCLEOTIDE SEQUENCE</scope>
    <source>
        <strain evidence="2">CGMCC 1.15371</strain>
    </source>
</reference>